<accession>A0A9P6K6K1</accession>
<evidence type="ECO:0000313" key="2">
    <source>
        <dbReference type="Proteomes" id="UP000723463"/>
    </source>
</evidence>
<sequence length="57" mass="6143">MPSAIVTRVSRSGAGQLFERNMSHADALKPIVAIEKVAVARRQAESTNTDLSTLIAY</sequence>
<reference evidence="1" key="1">
    <citation type="journal article" date="2020" name="Fungal Divers.">
        <title>Resolving the Mortierellaceae phylogeny through synthesis of multi-gene phylogenetics and phylogenomics.</title>
        <authorList>
            <person name="Vandepol N."/>
            <person name="Liber J."/>
            <person name="Desiro A."/>
            <person name="Na H."/>
            <person name="Kennedy M."/>
            <person name="Barry K."/>
            <person name="Grigoriev I.V."/>
            <person name="Miller A.N."/>
            <person name="O'Donnell K."/>
            <person name="Stajich J.E."/>
            <person name="Bonito G."/>
        </authorList>
    </citation>
    <scope>NUCLEOTIDE SEQUENCE</scope>
    <source>
        <strain evidence="1">NRRL 2591</strain>
    </source>
</reference>
<gene>
    <name evidence="1" type="ORF">EC957_005701</name>
</gene>
<protein>
    <submittedName>
        <fullName evidence="1">Uncharacterized protein</fullName>
    </submittedName>
</protein>
<proteinExistence type="predicted"/>
<comment type="caution">
    <text evidence="1">The sequence shown here is derived from an EMBL/GenBank/DDBJ whole genome shotgun (WGS) entry which is preliminary data.</text>
</comment>
<dbReference type="AlphaFoldDB" id="A0A9P6K6K1"/>
<evidence type="ECO:0000313" key="1">
    <source>
        <dbReference type="EMBL" id="KAF9548767.1"/>
    </source>
</evidence>
<dbReference type="EMBL" id="JAAAXW010000026">
    <property type="protein sequence ID" value="KAF9548767.1"/>
    <property type="molecule type" value="Genomic_DNA"/>
</dbReference>
<keyword evidence="2" id="KW-1185">Reference proteome</keyword>
<name>A0A9P6K6K1_9FUNG</name>
<dbReference type="Proteomes" id="UP000723463">
    <property type="component" value="Unassembled WGS sequence"/>
</dbReference>
<organism evidence="1 2">
    <name type="scientific">Mortierella hygrophila</name>
    <dbReference type="NCBI Taxonomy" id="979708"/>
    <lineage>
        <taxon>Eukaryota</taxon>
        <taxon>Fungi</taxon>
        <taxon>Fungi incertae sedis</taxon>
        <taxon>Mucoromycota</taxon>
        <taxon>Mortierellomycotina</taxon>
        <taxon>Mortierellomycetes</taxon>
        <taxon>Mortierellales</taxon>
        <taxon>Mortierellaceae</taxon>
        <taxon>Mortierella</taxon>
    </lineage>
</organism>